<dbReference type="GeneID" id="36532104"/>
<evidence type="ECO:0000313" key="2">
    <source>
        <dbReference type="Proteomes" id="UP000234474"/>
    </source>
</evidence>
<dbReference type="Proteomes" id="UP000234474">
    <property type="component" value="Unassembled WGS sequence"/>
</dbReference>
<dbReference type="EMBL" id="MSZS01000003">
    <property type="protein sequence ID" value="PKX95420.1"/>
    <property type="molecule type" value="Genomic_DNA"/>
</dbReference>
<name>A0A2I1CCS0_ASPN1</name>
<dbReference type="AlphaFoldDB" id="A0A2I1CCS0"/>
<keyword evidence="2" id="KW-1185">Reference proteome</keyword>
<dbReference type="VEuPathDB" id="FungiDB:P174DRAFT_419359"/>
<protein>
    <submittedName>
        <fullName evidence="1">Uncharacterized protein</fullName>
    </submittedName>
</protein>
<dbReference type="RefSeq" id="XP_024684015.1">
    <property type="nucleotide sequence ID" value="XM_024824779.1"/>
</dbReference>
<accession>A0A2I1CCS0</accession>
<organism evidence="1 2">
    <name type="scientific">Aspergillus novofumigatus (strain IBT 16806)</name>
    <dbReference type="NCBI Taxonomy" id="1392255"/>
    <lineage>
        <taxon>Eukaryota</taxon>
        <taxon>Fungi</taxon>
        <taxon>Dikarya</taxon>
        <taxon>Ascomycota</taxon>
        <taxon>Pezizomycotina</taxon>
        <taxon>Eurotiomycetes</taxon>
        <taxon>Eurotiomycetidae</taxon>
        <taxon>Eurotiales</taxon>
        <taxon>Aspergillaceae</taxon>
        <taxon>Aspergillus</taxon>
        <taxon>Aspergillus subgen. Fumigati</taxon>
    </lineage>
</organism>
<gene>
    <name evidence="1" type="ORF">P174DRAFT_419359</name>
</gene>
<sequence length="76" mass="7875">MTILPSPDPLVLGVVKITAIMPPKTVPVTGDDISPVASDPHHPYISHRPLLEGYSLPLIVLASGAGSRLAQVATAN</sequence>
<reference evidence="2" key="1">
    <citation type="journal article" date="2018" name="Proc. Natl. Acad. Sci. U.S.A.">
        <title>Linking secondary metabolites to gene clusters through genome sequencing of six diverse Aspergillus species.</title>
        <authorList>
            <person name="Kaerboelling I."/>
            <person name="Vesth T.C."/>
            <person name="Frisvad J.C."/>
            <person name="Nybo J.L."/>
            <person name="Theobald S."/>
            <person name="Kuo A."/>
            <person name="Bowyer P."/>
            <person name="Matsuda Y."/>
            <person name="Mondo S."/>
            <person name="Lyhne E.K."/>
            <person name="Kogle M.E."/>
            <person name="Clum A."/>
            <person name="Lipzen A."/>
            <person name="Salamov A."/>
            <person name="Ngan C.Y."/>
            <person name="Daum C."/>
            <person name="Chiniquy J."/>
            <person name="Barry K."/>
            <person name="LaButti K."/>
            <person name="Haridas S."/>
            <person name="Simmons B.A."/>
            <person name="Magnuson J.K."/>
            <person name="Mortensen U.H."/>
            <person name="Larsen T.O."/>
            <person name="Grigoriev I.V."/>
            <person name="Baker S.E."/>
            <person name="Andersen M.R."/>
        </authorList>
    </citation>
    <scope>NUCLEOTIDE SEQUENCE [LARGE SCALE GENOMIC DNA]</scope>
    <source>
        <strain evidence="2">IBT 16806</strain>
    </source>
</reference>
<comment type="caution">
    <text evidence="1">The sequence shown here is derived from an EMBL/GenBank/DDBJ whole genome shotgun (WGS) entry which is preliminary data.</text>
</comment>
<proteinExistence type="predicted"/>
<evidence type="ECO:0000313" key="1">
    <source>
        <dbReference type="EMBL" id="PKX95420.1"/>
    </source>
</evidence>